<dbReference type="EMBL" id="SWBP01000007">
    <property type="protein sequence ID" value="TKB95757.1"/>
    <property type="molecule type" value="Genomic_DNA"/>
</dbReference>
<dbReference type="Proteomes" id="UP000308181">
    <property type="component" value="Unassembled WGS sequence"/>
</dbReference>
<name>A0A4U1BZ24_9SPHI</name>
<evidence type="ECO:0000313" key="3">
    <source>
        <dbReference type="Proteomes" id="UP000308181"/>
    </source>
</evidence>
<dbReference type="AlphaFoldDB" id="A0A4U1BZ24"/>
<gene>
    <name evidence="2" type="ORF">FA046_15835</name>
</gene>
<organism evidence="2 3">
    <name type="scientific">Pedobacter cryophilus</name>
    <dbReference type="NCBI Taxonomy" id="2571271"/>
    <lineage>
        <taxon>Bacteria</taxon>
        <taxon>Pseudomonadati</taxon>
        <taxon>Bacteroidota</taxon>
        <taxon>Sphingobacteriia</taxon>
        <taxon>Sphingobacteriales</taxon>
        <taxon>Sphingobacteriaceae</taxon>
        <taxon>Pedobacter</taxon>
    </lineage>
</organism>
<dbReference type="RefSeq" id="WP_136827513.1">
    <property type="nucleotide sequence ID" value="NZ_SWBP01000007.1"/>
</dbReference>
<sequence>MKKFLTLTFVVAVLGLAACSNDKKTNEEIDSLNQASADSLLNAALADTTSVSDSLATDSLVVDSTVNK</sequence>
<proteinExistence type="predicted"/>
<keyword evidence="1" id="KW-0732">Signal</keyword>
<evidence type="ECO:0000256" key="1">
    <source>
        <dbReference type="SAM" id="SignalP"/>
    </source>
</evidence>
<accession>A0A4U1BZ24</accession>
<feature type="chain" id="PRO_5020313925" description="Circumsporozoite protein" evidence="1">
    <location>
        <begin position="21"/>
        <end position="68"/>
    </location>
</feature>
<reference evidence="2 3" key="1">
    <citation type="submission" date="2019-04" db="EMBL/GenBank/DDBJ databases">
        <title>Pedobacter sp. AR-3-17 sp. nov., isolated from Arctic soil.</title>
        <authorList>
            <person name="Dahal R.H."/>
            <person name="Kim D.-U."/>
        </authorList>
    </citation>
    <scope>NUCLEOTIDE SEQUENCE [LARGE SCALE GENOMIC DNA]</scope>
    <source>
        <strain evidence="2 3">AR-3-17</strain>
    </source>
</reference>
<evidence type="ECO:0000313" key="2">
    <source>
        <dbReference type="EMBL" id="TKB95757.1"/>
    </source>
</evidence>
<feature type="signal peptide" evidence="1">
    <location>
        <begin position="1"/>
        <end position="20"/>
    </location>
</feature>
<evidence type="ECO:0008006" key="4">
    <source>
        <dbReference type="Google" id="ProtNLM"/>
    </source>
</evidence>
<protein>
    <recommendedName>
        <fullName evidence="4">Circumsporozoite protein</fullName>
    </recommendedName>
</protein>
<dbReference type="PROSITE" id="PS51257">
    <property type="entry name" value="PROKAR_LIPOPROTEIN"/>
    <property type="match status" value="1"/>
</dbReference>
<keyword evidence="3" id="KW-1185">Reference proteome</keyword>
<comment type="caution">
    <text evidence="2">The sequence shown here is derived from an EMBL/GenBank/DDBJ whole genome shotgun (WGS) entry which is preliminary data.</text>
</comment>